<dbReference type="PROSITE" id="PS50097">
    <property type="entry name" value="BTB"/>
    <property type="match status" value="1"/>
</dbReference>
<dbReference type="InParanoid" id="A0A7M7R2V5"/>
<dbReference type="EnsemblMetazoa" id="XM_032600653">
    <property type="protein sequence ID" value="XP_032456544"/>
    <property type="gene ID" value="LOC103316307"/>
</dbReference>
<sequence>MALQTVEFKWEIEDFYMCVQPGKFIESPKFTVYCSIGKVAQQVDWHVKLFPNGRTHEERDFISIYLKSSTKVQASCSFTLFNRVGEVDFIIENKNSKVEIFPSENSWGDAKFTRVESIKKCGTSDNRHIVSVVCRLTIIPQNEVSKLEHRDGYKKVRFSDRFEDLYESKKFSDVSLISEGKTVKAHKVILANGSAVFNTMFDADMMEKQRNTVVINDIKYDVLVELLRFIYCGRIHNIDELAFELAIAADKYAVDDLKEVCEETIAKNLNNGNAIACLKLSDKLNMDLLQRKALEFIVCNDVVSRQLEFKMLPSHILLKLFYASTEAIKKYKCT</sequence>
<dbReference type="GO" id="GO:0030163">
    <property type="term" value="P:protein catabolic process"/>
    <property type="evidence" value="ECO:0007669"/>
    <property type="project" value="UniProtKB-ARBA"/>
</dbReference>
<proteinExistence type="predicted"/>
<keyword evidence="4" id="KW-1185">Reference proteome</keyword>
<evidence type="ECO:0000313" key="4">
    <source>
        <dbReference type="Proteomes" id="UP000002358"/>
    </source>
</evidence>
<dbReference type="Gene3D" id="3.30.710.10">
    <property type="entry name" value="Potassium Channel Kv1.1, Chain A"/>
    <property type="match status" value="1"/>
</dbReference>
<dbReference type="SMART" id="SM00225">
    <property type="entry name" value="BTB"/>
    <property type="match status" value="1"/>
</dbReference>
<dbReference type="InterPro" id="IPR000210">
    <property type="entry name" value="BTB/POZ_dom"/>
</dbReference>
<dbReference type="KEGG" id="nvi:103316307"/>
<dbReference type="OrthoDB" id="6426113at2759"/>
<organism evidence="3 4">
    <name type="scientific">Nasonia vitripennis</name>
    <name type="common">Parasitic wasp</name>
    <dbReference type="NCBI Taxonomy" id="7425"/>
    <lineage>
        <taxon>Eukaryota</taxon>
        <taxon>Metazoa</taxon>
        <taxon>Ecdysozoa</taxon>
        <taxon>Arthropoda</taxon>
        <taxon>Hexapoda</taxon>
        <taxon>Insecta</taxon>
        <taxon>Pterygota</taxon>
        <taxon>Neoptera</taxon>
        <taxon>Endopterygota</taxon>
        <taxon>Hymenoptera</taxon>
        <taxon>Apocrita</taxon>
        <taxon>Proctotrupomorpha</taxon>
        <taxon>Chalcidoidea</taxon>
        <taxon>Pteromalidae</taxon>
        <taxon>Pteromalinae</taxon>
        <taxon>Nasonia</taxon>
    </lineage>
</organism>
<feature type="domain" description="BTB" evidence="1">
    <location>
        <begin position="172"/>
        <end position="239"/>
    </location>
</feature>
<dbReference type="InterPro" id="IPR002083">
    <property type="entry name" value="MATH/TRAF_dom"/>
</dbReference>
<dbReference type="SMR" id="A0A7M7R2V5"/>
<dbReference type="SUPFAM" id="SSF49599">
    <property type="entry name" value="TRAF domain-like"/>
    <property type="match status" value="1"/>
</dbReference>
<dbReference type="Proteomes" id="UP000002358">
    <property type="component" value="Chromosome 5"/>
</dbReference>
<protein>
    <submittedName>
        <fullName evidence="3">Uncharacterized protein</fullName>
    </submittedName>
</protein>
<dbReference type="InterPro" id="IPR011333">
    <property type="entry name" value="SKP1/BTB/POZ_sf"/>
</dbReference>
<dbReference type="PROSITE" id="PS50144">
    <property type="entry name" value="MATH"/>
    <property type="match status" value="1"/>
</dbReference>
<accession>A0A7M7R2V5</accession>
<dbReference type="CDD" id="cd14733">
    <property type="entry name" value="BACK"/>
    <property type="match status" value="1"/>
</dbReference>
<dbReference type="AlphaFoldDB" id="A0A7M7R2V5"/>
<dbReference type="Gene3D" id="2.60.210.10">
    <property type="entry name" value="Apoptosis, Tumor Necrosis Factor Receptor Associated Protein 2, Chain A"/>
    <property type="match status" value="1"/>
</dbReference>
<feature type="domain" description="MATH" evidence="2">
    <location>
        <begin position="5"/>
        <end position="136"/>
    </location>
</feature>
<evidence type="ECO:0000259" key="1">
    <source>
        <dbReference type="PROSITE" id="PS50097"/>
    </source>
</evidence>
<dbReference type="PANTHER" id="PTHR24413">
    <property type="entry name" value="SPECKLE-TYPE POZ PROTEIN"/>
    <property type="match status" value="1"/>
</dbReference>
<dbReference type="InterPro" id="IPR008974">
    <property type="entry name" value="TRAF-like"/>
</dbReference>
<dbReference type="Pfam" id="PF22486">
    <property type="entry name" value="MATH_2"/>
    <property type="match status" value="1"/>
</dbReference>
<dbReference type="CDD" id="cd00121">
    <property type="entry name" value="MATH"/>
    <property type="match status" value="1"/>
</dbReference>
<evidence type="ECO:0000313" key="3">
    <source>
        <dbReference type="EnsemblMetazoa" id="XP_032456544"/>
    </source>
</evidence>
<dbReference type="SUPFAM" id="SSF54695">
    <property type="entry name" value="POZ domain"/>
    <property type="match status" value="1"/>
</dbReference>
<evidence type="ECO:0000259" key="2">
    <source>
        <dbReference type="PROSITE" id="PS50144"/>
    </source>
</evidence>
<name>A0A7M7R2V5_NASVI</name>
<dbReference type="Pfam" id="PF00651">
    <property type="entry name" value="BTB"/>
    <property type="match status" value="1"/>
</dbReference>
<reference evidence="3" key="1">
    <citation type="submission" date="2021-01" db="UniProtKB">
        <authorList>
            <consortium name="EnsemblMetazoa"/>
        </authorList>
    </citation>
    <scope>IDENTIFICATION</scope>
</reference>
<dbReference type="GeneID" id="103316307"/>
<dbReference type="FunFam" id="3.30.710.10:FF:000159">
    <property type="entry name" value="Speckle-type POZ protein B"/>
    <property type="match status" value="1"/>
</dbReference>
<dbReference type="RefSeq" id="XP_032456544.1">
    <property type="nucleotide sequence ID" value="XM_032600653.1"/>
</dbReference>